<comment type="similarity">
    <text evidence="1">Belongs to the CpoB family.</text>
</comment>
<dbReference type="EMBL" id="CP030053">
    <property type="protein sequence ID" value="QAU45094.1"/>
    <property type="molecule type" value="Genomic_DNA"/>
</dbReference>
<protein>
    <recommendedName>
        <fullName evidence="1">Cell division coordinator CpoB</fullName>
    </recommendedName>
</protein>
<dbReference type="InterPro" id="IPR034706">
    <property type="entry name" value="CpoB"/>
</dbReference>
<evidence type="ECO:0000256" key="1">
    <source>
        <dbReference type="HAMAP-Rule" id="MF_02066"/>
    </source>
</evidence>
<evidence type="ECO:0000313" key="3">
    <source>
        <dbReference type="EMBL" id="QAU45094.1"/>
    </source>
</evidence>
<proteinExistence type="inferred from homology"/>
<name>A0AAE5WXW3_9BRAD</name>
<accession>A0AAE5WXW3</accession>
<dbReference type="AlphaFoldDB" id="A0AAE5WXW3"/>
<keyword evidence="1" id="KW-0574">Periplasm</keyword>
<dbReference type="EMBL" id="RDQZ01000003">
    <property type="protein sequence ID" value="RXH16418.1"/>
    <property type="molecule type" value="Genomic_DNA"/>
</dbReference>
<comment type="function">
    <text evidence="1">Mediates coordination of peptidoglycan synthesis and outer membrane constriction during cell division.</text>
</comment>
<keyword evidence="1" id="KW-0175">Coiled coil</keyword>
<dbReference type="NCBIfam" id="TIGR02795">
    <property type="entry name" value="tol_pal_ybgF"/>
    <property type="match status" value="1"/>
</dbReference>
<dbReference type="InterPro" id="IPR011990">
    <property type="entry name" value="TPR-like_helical_dom_sf"/>
</dbReference>
<dbReference type="SUPFAM" id="SSF48452">
    <property type="entry name" value="TPR-like"/>
    <property type="match status" value="1"/>
</dbReference>
<keyword evidence="6" id="KW-1185">Reference proteome</keyword>
<evidence type="ECO:0000313" key="5">
    <source>
        <dbReference type="Proteomes" id="UP000288972"/>
    </source>
</evidence>
<evidence type="ECO:0000313" key="4">
    <source>
        <dbReference type="EMBL" id="RXH16418.1"/>
    </source>
</evidence>
<dbReference type="InterPro" id="IPR019734">
    <property type="entry name" value="TPR_rpt"/>
</dbReference>
<keyword evidence="1" id="KW-0131">Cell cycle</keyword>
<dbReference type="GO" id="GO:0030288">
    <property type="term" value="C:outer membrane-bounded periplasmic space"/>
    <property type="evidence" value="ECO:0007669"/>
    <property type="project" value="UniProtKB-UniRule"/>
</dbReference>
<evidence type="ECO:0000256" key="2">
    <source>
        <dbReference type="SAM" id="MobiDB-lite"/>
    </source>
</evidence>
<dbReference type="HAMAP" id="MF_02066">
    <property type="entry name" value="CpoB"/>
    <property type="match status" value="1"/>
</dbReference>
<gene>
    <name evidence="3" type="primary">ygbF</name>
    <name evidence="1" type="synonym">cpoB</name>
    <name evidence="4" type="synonym">ybgF</name>
    <name evidence="4" type="ORF">EAS56_05295</name>
    <name evidence="3" type="ORF">XH91_06840</name>
</gene>
<dbReference type="Proteomes" id="UP000290401">
    <property type="component" value="Unassembled WGS sequence"/>
</dbReference>
<feature type="compositionally biased region" description="Low complexity" evidence="2">
    <location>
        <begin position="230"/>
        <end position="253"/>
    </location>
</feature>
<dbReference type="Proteomes" id="UP000288972">
    <property type="component" value="Chromosome"/>
</dbReference>
<dbReference type="Gene3D" id="1.25.40.10">
    <property type="entry name" value="Tetratricopeptide repeat domain"/>
    <property type="match status" value="1"/>
</dbReference>
<dbReference type="Pfam" id="PF13432">
    <property type="entry name" value="TPR_16"/>
    <property type="match status" value="1"/>
</dbReference>
<sequence>MPAPSRAPVSFQRTVTETRWCQSHFWRSAFQCVAPRMFRRRFRFRRQGKMSSRSKGITGVVALAALLSLCAPAFAQTDDDPEMRIERLENQLRQLTGQNEELQYRNRQLEDRIRQLEGGAQGAAPGQPPAQPNVAAVPPAQVTPGYRQQPPQQQAVQQPNYQQPNYQQGQVGAPAPIVQEQPGPGAPGTRRRGDAFDPSQSPNAPGAPRALGGGQQPMPVGAPLDLSNNGGQYPQGAAPAQPGYPPAQQQGYPAQGGGPALATLPPSATPRDEFDLGIGYMQRKDYALAEQTMKNFAAKYPNDPLLGDAQYWLGESYFQRQQYRDSAEAFLAVTTKYDKSAKAPDALLRLGQSLAALKEKEAACAAFGEVGRKYPRASAGVKAAVDREQKRVKC</sequence>
<reference evidence="4 6" key="2">
    <citation type="submission" date="2018-10" db="EMBL/GenBank/DDBJ databases">
        <title>Bradyrhizobium sp. nov., effective nodules isolated from peanut in China.</title>
        <authorList>
            <person name="Li Y."/>
        </authorList>
    </citation>
    <scope>NUCLEOTIDE SEQUENCE [LARGE SCALE GENOMIC DNA]</scope>
    <source>
        <strain evidence="4 6">CCBAU 53426</strain>
    </source>
</reference>
<dbReference type="InterPro" id="IPR014162">
    <property type="entry name" value="CpoB_C"/>
</dbReference>
<keyword evidence="1" id="KW-0732">Signal</keyword>
<dbReference type="GO" id="GO:0043093">
    <property type="term" value="P:FtsZ-dependent cytokinesis"/>
    <property type="evidence" value="ECO:0007669"/>
    <property type="project" value="UniProtKB-UniRule"/>
</dbReference>
<dbReference type="KEGG" id="bgz:XH91_06840"/>
<feature type="compositionally biased region" description="Low complexity" evidence="2">
    <location>
        <begin position="132"/>
        <end position="173"/>
    </location>
</feature>
<comment type="subcellular location">
    <subcellularLocation>
        <location evidence="1">Periplasm</location>
    </subcellularLocation>
</comment>
<organism evidence="3 5">
    <name type="scientific">Bradyrhizobium guangzhouense</name>
    <dbReference type="NCBI Taxonomy" id="1325095"/>
    <lineage>
        <taxon>Bacteria</taxon>
        <taxon>Pseudomonadati</taxon>
        <taxon>Pseudomonadota</taxon>
        <taxon>Alphaproteobacteria</taxon>
        <taxon>Hyphomicrobiales</taxon>
        <taxon>Nitrobacteraceae</taxon>
        <taxon>Bradyrhizobium</taxon>
    </lineage>
</organism>
<dbReference type="Pfam" id="PF13174">
    <property type="entry name" value="TPR_6"/>
    <property type="match status" value="1"/>
</dbReference>
<feature type="region of interest" description="Disordered" evidence="2">
    <location>
        <begin position="119"/>
        <end position="269"/>
    </location>
</feature>
<evidence type="ECO:0000313" key="6">
    <source>
        <dbReference type="Proteomes" id="UP000290401"/>
    </source>
</evidence>
<keyword evidence="1" id="KW-0132">Cell division</keyword>
<reference evidence="3 5" key="1">
    <citation type="submission" date="2018-06" db="EMBL/GenBank/DDBJ databases">
        <title>Comparative genomics of rhizobia nodulating Arachis hypogaea in China.</title>
        <authorList>
            <person name="Li Y."/>
        </authorList>
    </citation>
    <scope>NUCLEOTIDE SEQUENCE [LARGE SCALE GENOMIC DNA]</scope>
    <source>
        <strain evidence="3 5">CCBAU 51670</strain>
    </source>
</reference>
<feature type="coiled-coil region" evidence="1">
    <location>
        <begin position="85"/>
        <end position="119"/>
    </location>
</feature>